<organism evidence="2 3">
    <name type="scientific">Halteria grandinella</name>
    <dbReference type="NCBI Taxonomy" id="5974"/>
    <lineage>
        <taxon>Eukaryota</taxon>
        <taxon>Sar</taxon>
        <taxon>Alveolata</taxon>
        <taxon>Ciliophora</taxon>
        <taxon>Intramacronucleata</taxon>
        <taxon>Spirotrichea</taxon>
        <taxon>Stichotrichia</taxon>
        <taxon>Sporadotrichida</taxon>
        <taxon>Halteriidae</taxon>
        <taxon>Halteria</taxon>
    </lineage>
</organism>
<dbReference type="AlphaFoldDB" id="A0A8J8STJ9"/>
<keyword evidence="1" id="KW-0472">Membrane</keyword>
<proteinExistence type="predicted"/>
<reference evidence="2" key="1">
    <citation type="submission" date="2019-06" db="EMBL/GenBank/DDBJ databases">
        <authorList>
            <person name="Zheng W."/>
        </authorList>
    </citation>
    <scope>NUCLEOTIDE SEQUENCE</scope>
    <source>
        <strain evidence="2">QDHG01</strain>
    </source>
</reference>
<keyword evidence="3" id="KW-1185">Reference proteome</keyword>
<evidence type="ECO:0000313" key="3">
    <source>
        <dbReference type="Proteomes" id="UP000785679"/>
    </source>
</evidence>
<keyword evidence="1" id="KW-1133">Transmembrane helix</keyword>
<dbReference type="Proteomes" id="UP000785679">
    <property type="component" value="Unassembled WGS sequence"/>
</dbReference>
<comment type="caution">
    <text evidence="2">The sequence shown here is derived from an EMBL/GenBank/DDBJ whole genome shotgun (WGS) entry which is preliminary data.</text>
</comment>
<evidence type="ECO:0000256" key="1">
    <source>
        <dbReference type="SAM" id="Phobius"/>
    </source>
</evidence>
<accession>A0A8J8STJ9</accession>
<dbReference type="EMBL" id="RRYP01037791">
    <property type="protein sequence ID" value="TNV67720.1"/>
    <property type="molecule type" value="Genomic_DNA"/>
</dbReference>
<keyword evidence="1" id="KW-0812">Transmembrane</keyword>
<feature type="transmembrane region" description="Helical" evidence="1">
    <location>
        <begin position="52"/>
        <end position="73"/>
    </location>
</feature>
<feature type="transmembrane region" description="Helical" evidence="1">
    <location>
        <begin position="93"/>
        <end position="110"/>
    </location>
</feature>
<sequence length="111" mass="12861">MSERSVSLHPHAQEATLRESMFLQIDRQLIDLMLYTNVKYRSSLGSANRKRVVLDPVMSLIMLLIVFIIKYHLSLSRTVSRTRPALLLNPLKHEFDFILLFLLLLLVVVSL</sequence>
<protein>
    <submittedName>
        <fullName evidence="2">Uncharacterized protein</fullName>
    </submittedName>
</protein>
<name>A0A8J8STJ9_HALGN</name>
<evidence type="ECO:0000313" key="2">
    <source>
        <dbReference type="EMBL" id="TNV67720.1"/>
    </source>
</evidence>
<gene>
    <name evidence="2" type="ORF">FGO68_gene2904</name>
</gene>